<keyword evidence="2" id="KW-0677">Repeat</keyword>
<sequence length="2759" mass="307062">MQIFLPIYKIKSSYLFVPKILSIFVHLTSIYFKGNYFPVVSRDIIVHYDTILCNNFFLKLFFILAEYQDRSFIMEDATEIGSTDLSWTEFIRSRALYSITSSNISIRLEFLNHSLLPRIKARDFSDKSLGSLLYLIFLTYPRYTDRASRLAILNIFKELNHWNSVAFLKTFVPMVVKEVDKLNQKSSDGTYTTASTIRFVLLTWVNALITYALSSNNTTEPSPHWKNLVDSQAILLNSLVNETEKRKTVTHSAIIDVRRFIRKNASHIPSYITYLTSSAKSCNPIYRNAILLGTVIDCSLRLKNRSSKDYVKNAKEDIIQFYITCIVSSKSTVTKTSADSLHDFINSMVTEEDFETKLALTIEKLLLRAPEIVLNALIYLVKSLSFDLSNILKKRFLQPLLGHIRSTNKVAQFDATELLNIMIEKSRKDDIIIEIVNEILQTLRNVTNSEHRIIVFQALGHIHQSPNVVKVIIDGLLPIVSKESNDNSLSKAIDTIGLHAGLLLRAEEDKALVEKITKFITEGLTNSKPGVRKAWAILIGRLVWEETGLPSASLRNVTQNSLMQLFSTLEKIQANPLNFVGGPIEGYIAISIAEGRAKNWDDEKINTLIQSKKLAQNILTISPKPSFWLWNKVYSKLSILEENSWFLRSLESICINESSVTLQKTGASCRTSIAAAFIYMLTESPFYQTRRESYDTIVNCVQSNPGLICGLIREGLTDWLLNLEKNTKDSTSLSTNVSADPYINAYRLSKVLTAISTFSKNVEDSIVEESLVELIILAHHPFIVSPTDKYNWISLTQRARLDPGKLVEKYSDRLKDILKSYIESGTENFYKAALSAISTVTFISPDIFVNMFIEQCREYLDASLLENIGDQEINIWKTKEGTLFVDVLKRNKTKIVENRNRKGYQTEKWEQEIRDQIAKKKGDPLAPKLSKDEKAAVDAQLTKESQIRKSVEEVRLKLIRGLDILDSMVNGNSKAVEPNILELMRLLYIIMQKAPLIGERGINTYLKIGTSENIESIRILIGLATLRAMKVKGISEKWLQEPLSHLVSRVLYRLRFITERSLLPPSSFAYCFALIFQVVQQNGVGFNDKKDNDEYLEMSMEQIALSLDIISSHSSIGSSLLIPRSEMIQALLLIIKGYPKLTKGAKTALINLCEAIGDTALRIEMDVLFEGLLSSETFVRHACLQALECLDLTEIDFSRELWISCQDDDETNAKLASSLWDDFCMDIDSKYSVELLPLLVHDEKYVKSTAAKALGKIAESFPELIEETLKSLYKLYDEKAKPIQPEYDELGILNPESLNREDPWGARVGLALGFSALAHYLSSSDIESFFEFLIFKEAIGDSNAQVRQKMLEAGLVAIKERGSENVNLLMPLFENYLDQPAAPTETHDRIRESVVIWFGALARHFDPTDKRIPVVIDKLLETLKTPSESVQLAVCDCLPPLIKLMKENAPNLIEGLLNQLYYSETYAGRRGAAYGLAGVVKGTGISALKDCNIMNTLKEGIYNKKDYRCRQGALFAFEALSQSLGRLFEPYVIQILPLLLTCFGDTHPDIRETTADTARVIMSKISGHCVKLILPSLLSGLEDRQWRTKKGSIELLGAMAFCAPKQLSISLPTIVPRLTNALADSHTNVQAAANRALLHFGEVISNPEIQALVPTLLSGLSNPDKNTNAALNSLLETAFVHYIDAPSLALVMPILERGLKERSTEVKKKSSQIVGNMASLTDVKDLIPYLPRLLPSLKEVLVDPVPDARATAAKSLGTMIDKLGEDKFPNLVNELIHTLKSDISGVDRQGAAQGLSEVLAGLGLERLEGLLPDIITNATSPKSYVREGFISLLIYLPATFGVRFQPYLGRTIPPILSGLADESEYVRDASLRAGRMIVVNYATKAVDLLLPELERGLFDDNWRIRHSSVQLMGDLLYRITGISGKTTVEGEEEEETGGTEASKKALLEVLGRERRDRVLAAIYIVRQDVSGIVRQSSIYVWKAIVSNTPRTVKEILHIMMGIILRSLSSPNLERRQVAGRTLGELVRKLGESVLSEIIPILENELESSDVDMRQGVCIGLSEVMSTAGKVQVIDYVDSIIPAVRKALIDESGEVREAAAHAFDTLQQNVGDKAIDEILPTLLNSLQSGDDSAYALEALKELMAVRANVVFPVLIPNLIAVPISAFNARALASLVTVAGSALNKRLANILSALIASLCMETDEDTIKELQETERALLLSIDNAEGIQTLMIMLFEAIKSEEPTKRASACYIITIFCNETKMEYSRYVLELIRVLILLLDDRQKEVVVSAWNALNSVTKSIKKDELEHLVTPVRRSVKTVGVPGVDLPGFCLPKGIGPILPIFLHGLMYGTSEIREQSALGIGDLIQRTSADALKPFVTQITGPLIRIIGDRYPPQVKAAILQTLSFLLTKIPTLLKPFLPQLQRTFIKSLTDPSSTLVRSRAASALGILISLQTRVDPLVTELVTGIKTSDTSVRETMISALESVVNKAGNSMNEISKKGVIGVVMDGLSDNSEGIVVVASRLLGSLSKHVTPQEIMPIISSQILTGDPPTQSSLLSMNAILGEASKFFIDLNITNDIIDIILVGLTSNQPSIADTSIIAAGKILLTKIYHEQQKIYHLLGPLANNIREPATLVDETKRLALLVIRAIGRKYPDILKSHLSVIVPPMILCAKDKNIPLKLSAERALLYTLQLLNGESVLQEFLSKTDASTAKSVVDFHKRVLSKLVSQANEINEMEESEEEQEIWAVGILGTFESTNEQD</sequence>
<organism evidence="6 7">
    <name type="scientific">Diversispora epigaea</name>
    <dbReference type="NCBI Taxonomy" id="1348612"/>
    <lineage>
        <taxon>Eukaryota</taxon>
        <taxon>Fungi</taxon>
        <taxon>Fungi incertae sedis</taxon>
        <taxon>Mucoromycota</taxon>
        <taxon>Glomeromycotina</taxon>
        <taxon>Glomeromycetes</taxon>
        <taxon>Diversisporales</taxon>
        <taxon>Diversisporaceae</taxon>
        <taxon>Diversispora</taxon>
    </lineage>
</organism>
<accession>A0A397GCK5</accession>
<dbReference type="Pfam" id="PF24984">
    <property type="entry name" value="HEAT_EF3_GNC1"/>
    <property type="match status" value="1"/>
</dbReference>
<evidence type="ECO:0000256" key="4">
    <source>
        <dbReference type="PROSITE-ProRule" id="PRU00103"/>
    </source>
</evidence>
<dbReference type="Proteomes" id="UP000266861">
    <property type="component" value="Unassembled WGS sequence"/>
</dbReference>
<dbReference type="OrthoDB" id="5148094at2759"/>
<dbReference type="InterPro" id="IPR056809">
    <property type="entry name" value="HEAT_GCN1_fung"/>
</dbReference>
<feature type="repeat" description="HEAT" evidence="4">
    <location>
        <begin position="1733"/>
        <end position="1771"/>
    </location>
</feature>
<dbReference type="SUPFAM" id="SSF48371">
    <property type="entry name" value="ARM repeat"/>
    <property type="match status" value="4"/>
</dbReference>
<feature type="repeat" description="HEAT" evidence="4">
    <location>
        <begin position="2079"/>
        <end position="2116"/>
    </location>
</feature>
<evidence type="ECO:0000313" key="6">
    <source>
        <dbReference type="EMBL" id="RHZ47358.1"/>
    </source>
</evidence>
<dbReference type="GO" id="GO:0030295">
    <property type="term" value="F:protein kinase activator activity"/>
    <property type="evidence" value="ECO:0007669"/>
    <property type="project" value="UniProtKB-ARBA"/>
</dbReference>
<evidence type="ECO:0000256" key="1">
    <source>
        <dbReference type="ARBA" id="ARBA00007366"/>
    </source>
</evidence>
<evidence type="ECO:0000256" key="3">
    <source>
        <dbReference type="ARBA" id="ARBA00072275"/>
    </source>
</evidence>
<dbReference type="InterPro" id="IPR016024">
    <property type="entry name" value="ARM-type_fold"/>
</dbReference>
<dbReference type="EMBL" id="PQFF01000492">
    <property type="protein sequence ID" value="RHZ47358.1"/>
    <property type="molecule type" value="Genomic_DNA"/>
</dbReference>
<dbReference type="InterPro" id="IPR021133">
    <property type="entry name" value="HEAT_type_2"/>
</dbReference>
<dbReference type="Pfam" id="PF24987">
    <property type="entry name" value="HEAT_EF3_N"/>
    <property type="match status" value="2"/>
</dbReference>
<dbReference type="FunFam" id="1.25.10.10:FF:000090">
    <property type="entry name" value="eIF-2-alpha kinase activator GCN1"/>
    <property type="match status" value="1"/>
</dbReference>
<dbReference type="FunFam" id="1.25.10.10:FF:000096">
    <property type="entry name" value="eIF-2-alpha kinase activator gcn1"/>
    <property type="match status" value="1"/>
</dbReference>
<proteinExistence type="inferred from homology"/>
<dbReference type="InterPro" id="IPR034085">
    <property type="entry name" value="TOG"/>
</dbReference>
<reference evidence="6 7" key="1">
    <citation type="submission" date="2018-08" db="EMBL/GenBank/DDBJ databases">
        <title>Genome and evolution of the arbuscular mycorrhizal fungus Diversispora epigaea (formerly Glomus versiforme) and its bacterial endosymbionts.</title>
        <authorList>
            <person name="Sun X."/>
            <person name="Fei Z."/>
            <person name="Harrison M."/>
        </authorList>
    </citation>
    <scope>NUCLEOTIDE SEQUENCE [LARGE SCALE GENOMIC DNA]</scope>
    <source>
        <strain evidence="6 7">IT104</strain>
    </source>
</reference>
<dbReference type="InterPro" id="IPR011989">
    <property type="entry name" value="ARM-like"/>
</dbReference>
<gene>
    <name evidence="6" type="ORF">Glove_585g69</name>
</gene>
<dbReference type="PROSITE" id="PS50077">
    <property type="entry name" value="HEAT_REPEAT"/>
    <property type="match status" value="3"/>
</dbReference>
<dbReference type="Pfam" id="PF24916">
    <property type="entry name" value="HEAT_GCN1_fung"/>
    <property type="match status" value="1"/>
</dbReference>
<dbReference type="Pfam" id="PF24993">
    <property type="entry name" value="GNC1_N"/>
    <property type="match status" value="1"/>
</dbReference>
<dbReference type="STRING" id="1348612.A0A397GCK5"/>
<dbReference type="Pfam" id="PF12074">
    <property type="entry name" value="Gcn1_N"/>
    <property type="match status" value="1"/>
</dbReference>
<dbReference type="Pfam" id="PF23271">
    <property type="entry name" value="HEAT_GCN1"/>
    <property type="match status" value="1"/>
</dbReference>
<dbReference type="Pfam" id="PF25801">
    <property type="entry name" value="HEAT_GCN1_C_2"/>
    <property type="match status" value="1"/>
</dbReference>
<dbReference type="InterPro" id="IPR057546">
    <property type="entry name" value="HEAT_GCN1"/>
</dbReference>
<dbReference type="Gene3D" id="1.25.10.10">
    <property type="entry name" value="Leucine-rich Repeat Variant"/>
    <property type="match status" value="7"/>
</dbReference>
<dbReference type="PANTHER" id="PTHR23346:SF7">
    <property type="entry name" value="STALLED RIBOSOME SENSOR GCN1"/>
    <property type="match status" value="1"/>
</dbReference>
<dbReference type="GO" id="GO:0034198">
    <property type="term" value="P:cellular response to amino acid starvation"/>
    <property type="evidence" value="ECO:0007669"/>
    <property type="project" value="TreeGrafter"/>
</dbReference>
<evidence type="ECO:0000259" key="5">
    <source>
        <dbReference type="SMART" id="SM01349"/>
    </source>
</evidence>
<dbReference type="PANTHER" id="PTHR23346">
    <property type="entry name" value="TRANSLATIONAL ACTIVATOR GCN1-RELATED"/>
    <property type="match status" value="1"/>
</dbReference>
<keyword evidence="7" id="KW-1185">Reference proteome</keyword>
<name>A0A397GCK5_9GLOM</name>
<dbReference type="InterPro" id="IPR056810">
    <property type="entry name" value="GNC1-like_N"/>
</dbReference>
<dbReference type="SMART" id="SM01349">
    <property type="entry name" value="TOG"/>
    <property type="match status" value="1"/>
</dbReference>
<feature type="domain" description="TOG" evidence="5">
    <location>
        <begin position="1446"/>
        <end position="1672"/>
    </location>
</feature>
<evidence type="ECO:0000313" key="7">
    <source>
        <dbReference type="Proteomes" id="UP000266861"/>
    </source>
</evidence>
<dbReference type="InterPro" id="IPR022716">
    <property type="entry name" value="Gcn1_N"/>
</dbReference>
<comment type="caution">
    <text evidence="6">The sequence shown here is derived from an EMBL/GenBank/DDBJ whole genome shotgun (WGS) entry which is preliminary data.</text>
</comment>
<dbReference type="GO" id="GO:0005829">
    <property type="term" value="C:cytosol"/>
    <property type="evidence" value="ECO:0007669"/>
    <property type="project" value="TreeGrafter"/>
</dbReference>
<evidence type="ECO:0000256" key="2">
    <source>
        <dbReference type="ARBA" id="ARBA00022737"/>
    </source>
</evidence>
<comment type="similarity">
    <text evidence="1">Belongs to the GCN1 family.</text>
</comment>
<protein>
    <recommendedName>
        <fullName evidence="3">eIF-2-alpha kinase activator GCN1</fullName>
    </recommendedName>
</protein>
<feature type="repeat" description="HEAT" evidence="4">
    <location>
        <begin position="1614"/>
        <end position="1652"/>
    </location>
</feature>
<dbReference type="GO" id="GO:1904688">
    <property type="term" value="P:regulation of cytoplasmic translational initiation"/>
    <property type="evidence" value="ECO:0007669"/>
    <property type="project" value="UniProtKB-ARBA"/>
</dbReference>